<evidence type="ECO:0000256" key="13">
    <source>
        <dbReference type="ARBA" id="ARBA00022837"/>
    </source>
</evidence>
<keyword evidence="17 20" id="KW-0998">Cell outer membrane</keyword>
<dbReference type="GO" id="GO:0004623">
    <property type="term" value="F:phospholipase A2 activity"/>
    <property type="evidence" value="ECO:0007669"/>
    <property type="project" value="UniProtKB-EC"/>
</dbReference>
<dbReference type="PANTHER" id="PTHR40457:SF1">
    <property type="entry name" value="PHOSPHOLIPASE A1"/>
    <property type="match status" value="1"/>
</dbReference>
<evidence type="ECO:0000256" key="11">
    <source>
        <dbReference type="ARBA" id="ARBA00022729"/>
    </source>
</evidence>
<dbReference type="AlphaFoldDB" id="R4YUR5"/>
<organism evidence="21 22">
    <name type="scientific">Oleispira antarctica RB-8</name>
    <dbReference type="NCBI Taxonomy" id="698738"/>
    <lineage>
        <taxon>Bacteria</taxon>
        <taxon>Pseudomonadati</taxon>
        <taxon>Pseudomonadota</taxon>
        <taxon>Gammaproteobacteria</taxon>
        <taxon>Oceanospirillales</taxon>
        <taxon>Oceanospirillaceae</taxon>
        <taxon>Oleispira</taxon>
    </lineage>
</organism>
<dbReference type="EC" id="3.1.1.4" evidence="6 20"/>
<protein>
    <recommendedName>
        <fullName evidence="7 20">Phospholipase A1</fullName>
        <ecNumber evidence="5 20">3.1.1.32</ecNumber>
        <ecNumber evidence="6 20">3.1.1.4</ecNumber>
    </recommendedName>
    <alternativeName>
        <fullName evidence="20">Phosphatidylcholine 1-acylhydrolase</fullName>
    </alternativeName>
</protein>
<gene>
    <name evidence="21" type="ORF">OLEAN_C27330</name>
</gene>
<evidence type="ECO:0000256" key="6">
    <source>
        <dbReference type="ARBA" id="ARBA00013278"/>
    </source>
</evidence>
<keyword evidence="16" id="KW-0472">Membrane</keyword>
<evidence type="ECO:0000256" key="14">
    <source>
        <dbReference type="ARBA" id="ARBA00022963"/>
    </source>
</evidence>
<evidence type="ECO:0000256" key="12">
    <source>
        <dbReference type="ARBA" id="ARBA00022801"/>
    </source>
</evidence>
<evidence type="ECO:0000256" key="15">
    <source>
        <dbReference type="ARBA" id="ARBA00023098"/>
    </source>
</evidence>
<feature type="active site" description="Nucleophile" evidence="18">
    <location>
        <position position="226"/>
    </location>
</feature>
<keyword evidence="13 19" id="KW-0106">Calcium</keyword>
<feature type="chain" id="PRO_5019617180" description="Phospholipase A1" evidence="20">
    <location>
        <begin position="24"/>
        <end position="363"/>
    </location>
</feature>
<proteinExistence type="inferred from homology"/>
<dbReference type="GO" id="GO:0016042">
    <property type="term" value="P:lipid catabolic process"/>
    <property type="evidence" value="ECO:0007669"/>
    <property type="project" value="UniProtKB-KW"/>
</dbReference>
<dbReference type="Gene3D" id="2.40.230.10">
    <property type="entry name" value="Phospholipase A1"/>
    <property type="match status" value="1"/>
</dbReference>
<evidence type="ECO:0000256" key="4">
    <source>
        <dbReference type="ARBA" id="ARBA00011702"/>
    </source>
</evidence>
<comment type="catalytic activity">
    <reaction evidence="1 20">
        <text>a 1,2-diacyl-sn-glycero-3-phosphocholine + H2O = a 2-acyl-sn-glycero-3-phosphocholine + a fatty acid + H(+)</text>
        <dbReference type="Rhea" id="RHEA:18689"/>
        <dbReference type="ChEBI" id="CHEBI:15377"/>
        <dbReference type="ChEBI" id="CHEBI:15378"/>
        <dbReference type="ChEBI" id="CHEBI:28868"/>
        <dbReference type="ChEBI" id="CHEBI:57643"/>
        <dbReference type="ChEBI" id="CHEBI:57875"/>
        <dbReference type="EC" id="3.1.1.32"/>
    </reaction>
</comment>
<dbReference type="PRINTS" id="PR01486">
    <property type="entry name" value="PHPHLIPASEA1"/>
</dbReference>
<comment type="subcellular location">
    <subcellularLocation>
        <location evidence="20">Cell outer membrane</location>
        <topology evidence="20">Multi-pass membrane protein</topology>
    </subcellularLocation>
    <text evidence="20">One of the very few enzymes located there.</text>
</comment>
<reference evidence="21 22" key="1">
    <citation type="journal article" date="2013" name="Nat. Commun.">
        <title>Genome sequence and functional genomic analysis of the oil-degrading bacterium Oleispira antarctica.</title>
        <authorList>
            <person name="Kube M."/>
            <person name="Chernikova T.N."/>
            <person name="Al-Ramahi Y."/>
            <person name="Beloqui A."/>
            <person name="Lopez-Cortez N."/>
            <person name="Guazzaroni M.E."/>
            <person name="Heipieper H.J."/>
            <person name="Klages S."/>
            <person name="Kotsyurbenko O.R."/>
            <person name="Langer I."/>
            <person name="Nechitaylo T.Y."/>
            <person name="Lunsdorf H."/>
            <person name="Fernandez M."/>
            <person name="Juarez S."/>
            <person name="Ciordia S."/>
            <person name="Singer A."/>
            <person name="Kagan O."/>
            <person name="Egorova O."/>
            <person name="Petit P.A."/>
            <person name="Stogios P."/>
            <person name="Kim Y."/>
            <person name="Tchigvintsev A."/>
            <person name="Flick R."/>
            <person name="Denaro R."/>
            <person name="Genovese M."/>
            <person name="Albar J.P."/>
            <person name="Reva O.N."/>
            <person name="Martinez-Gomariz M."/>
            <person name="Tran H."/>
            <person name="Ferrer M."/>
            <person name="Savchenko A."/>
            <person name="Yakunin A.F."/>
            <person name="Yakimov M.M."/>
            <person name="Golyshina O.V."/>
            <person name="Reinhardt R."/>
            <person name="Golyshin P.N."/>
        </authorList>
    </citation>
    <scope>NUCLEOTIDE SEQUENCE [LARGE SCALE GENOMIC DNA]</scope>
</reference>
<dbReference type="KEGG" id="oai:OLEAN_C27330"/>
<keyword evidence="9" id="KW-0812">Transmembrane</keyword>
<keyword evidence="22" id="KW-1185">Reference proteome</keyword>
<name>R4YUR5_OLEAN</name>
<evidence type="ECO:0000256" key="1">
    <source>
        <dbReference type="ARBA" id="ARBA00000111"/>
    </source>
</evidence>
<evidence type="ECO:0000313" key="22">
    <source>
        <dbReference type="Proteomes" id="UP000032749"/>
    </source>
</evidence>
<comment type="cofactor">
    <cofactor evidence="20">
        <name>Ca(2+)</name>
        <dbReference type="ChEBI" id="CHEBI:29108"/>
    </cofactor>
    <text evidence="20">Binds 1 Ca(2+) ion per monomer. In the dimeric form the Ca(2+) is bound by different amino acids with binding of each Ca(2+) shared with ligands coming from each monomer. The Ca(2+) ion may have a role in catalysis.</text>
</comment>
<dbReference type="SUPFAM" id="SSF56931">
    <property type="entry name" value="Outer membrane phospholipase A (OMPLA)"/>
    <property type="match status" value="1"/>
</dbReference>
<comment type="catalytic activity">
    <reaction evidence="2 20">
        <text>a 1,2-diacyl-sn-glycero-3-phosphocholine + H2O = a 1-acyl-sn-glycero-3-phosphocholine + a fatty acid + H(+)</text>
        <dbReference type="Rhea" id="RHEA:15801"/>
        <dbReference type="ChEBI" id="CHEBI:15377"/>
        <dbReference type="ChEBI" id="CHEBI:15378"/>
        <dbReference type="ChEBI" id="CHEBI:28868"/>
        <dbReference type="ChEBI" id="CHEBI:57643"/>
        <dbReference type="ChEBI" id="CHEBI:58168"/>
        <dbReference type="EC" id="3.1.1.4"/>
    </reaction>
</comment>
<accession>R4YUR5</accession>
<feature type="binding site" description="in dimeric form" evidence="19">
    <location>
        <position position="192"/>
    </location>
    <ligand>
        <name>Ca(2+)</name>
        <dbReference type="ChEBI" id="CHEBI:29108"/>
        <label>1</label>
    </ligand>
</feature>
<evidence type="ECO:0000256" key="17">
    <source>
        <dbReference type="ARBA" id="ARBA00023237"/>
    </source>
</evidence>
<evidence type="ECO:0000256" key="5">
    <source>
        <dbReference type="ARBA" id="ARBA00013179"/>
    </source>
</evidence>
<keyword evidence="15 20" id="KW-0443">Lipid metabolism</keyword>
<evidence type="ECO:0000256" key="18">
    <source>
        <dbReference type="PIRSR" id="PIRSR603187-1"/>
    </source>
</evidence>
<evidence type="ECO:0000256" key="3">
    <source>
        <dbReference type="ARBA" id="ARBA00010525"/>
    </source>
</evidence>
<comment type="subunit">
    <text evidence="4 20">Homodimer; dimerization is reversible, and the dimeric form is the active one.</text>
</comment>
<dbReference type="GO" id="GO:0008970">
    <property type="term" value="F:phospholipase A1 activity"/>
    <property type="evidence" value="ECO:0007669"/>
    <property type="project" value="UniProtKB-EC"/>
</dbReference>
<comment type="function">
    <text evidence="20">Hydrolysis of phosphatidylcholine with phospholipase A2 (EC 3.1.1.4) and phospholipase A1 (EC 3.1.1.32) activities.</text>
</comment>
<keyword evidence="12 20" id="KW-0378">Hydrolase</keyword>
<evidence type="ECO:0000256" key="9">
    <source>
        <dbReference type="ARBA" id="ARBA00022692"/>
    </source>
</evidence>
<dbReference type="GO" id="GO:0046872">
    <property type="term" value="F:metal ion binding"/>
    <property type="evidence" value="ECO:0007669"/>
    <property type="project" value="UniProtKB-KW"/>
</dbReference>
<feature type="binding site" description="in dimeric form" evidence="19">
    <location>
        <position position="276"/>
    </location>
    <ligand>
        <name>Ca(2+)</name>
        <dbReference type="ChEBI" id="CHEBI:29108"/>
        <label>1</label>
    </ligand>
</feature>
<evidence type="ECO:0000256" key="19">
    <source>
        <dbReference type="PIRSR" id="PIRSR603187-2"/>
    </source>
</evidence>
<evidence type="ECO:0000256" key="20">
    <source>
        <dbReference type="RuleBase" id="RU366027"/>
    </source>
</evidence>
<evidence type="ECO:0000256" key="16">
    <source>
        <dbReference type="ARBA" id="ARBA00023136"/>
    </source>
</evidence>
<dbReference type="InterPro" id="IPR003187">
    <property type="entry name" value="PLipase_A1"/>
</dbReference>
<evidence type="ECO:0000256" key="7">
    <source>
        <dbReference type="ARBA" id="ARBA00021726"/>
    </source>
</evidence>
<feature type="active site" description="Proton acceptor" evidence="18">
    <location>
        <position position="224"/>
    </location>
</feature>
<dbReference type="HOGENOM" id="CLU_045813_2_1_6"/>
<keyword evidence="10 19" id="KW-0479">Metal-binding</keyword>
<dbReference type="STRING" id="698738.OLEAN_C27330"/>
<dbReference type="PATRIC" id="fig|698738.3.peg.2834"/>
<dbReference type="Pfam" id="PF02253">
    <property type="entry name" value="PLA1"/>
    <property type="match status" value="1"/>
</dbReference>
<comment type="similarity">
    <text evidence="3 20">Belongs to the phospholipase A1 family.</text>
</comment>
<dbReference type="GO" id="GO:0009279">
    <property type="term" value="C:cell outer membrane"/>
    <property type="evidence" value="ECO:0007669"/>
    <property type="project" value="UniProtKB-SubCell"/>
</dbReference>
<feature type="signal peptide" evidence="20">
    <location>
        <begin position="1"/>
        <end position="23"/>
    </location>
</feature>
<evidence type="ECO:0000256" key="10">
    <source>
        <dbReference type="ARBA" id="ARBA00022723"/>
    </source>
</evidence>
<feature type="binding site" description="in dimeric form" evidence="19">
    <location>
        <position position="234"/>
    </location>
    <ligand>
        <name>Ca(2+)</name>
        <dbReference type="ChEBI" id="CHEBI:29108"/>
        <label>1</label>
    </ligand>
</feature>
<keyword evidence="8" id="KW-1134">Transmembrane beta strand</keyword>
<evidence type="ECO:0000256" key="8">
    <source>
        <dbReference type="ARBA" id="ARBA00022452"/>
    </source>
</evidence>
<evidence type="ECO:0000313" key="21">
    <source>
        <dbReference type="EMBL" id="CCK76909.1"/>
    </source>
</evidence>
<dbReference type="Proteomes" id="UP000032749">
    <property type="component" value="Chromosome"/>
</dbReference>
<dbReference type="EMBL" id="FO203512">
    <property type="protein sequence ID" value="CCK76909.1"/>
    <property type="molecule type" value="Genomic_DNA"/>
</dbReference>
<dbReference type="EC" id="3.1.1.32" evidence="5 20"/>
<keyword evidence="14 20" id="KW-0442">Lipid degradation</keyword>
<evidence type="ECO:0000256" key="2">
    <source>
        <dbReference type="ARBA" id="ARBA00001604"/>
    </source>
</evidence>
<sequence length="363" mass="42005">MNIIKVRFIYFSLLLIPLSYSHAESVIETDASIAAETESSTQMLAELVDVVVTEIEDVVEVEPLKTKSRQVEVIADDEFSDFMYEYPGLIEKLQTERLASRNPYVLLPHKPNYFMPLSYQTKINQEEQEDFYNAVRAENSEIEQDPSFEHTEFVFQLSVKYIVAENFLGKFSSLAVAYTNKSFWQSYNNSVSALFRETNHEPEIILGFNALEKWVDHWTLSFNHQSNGQVGNLSRSWNRIILGGTKIWTNKLLYVRAWYRIPETSKADPMDPTDNDNPDINDYLGYGDIFYLRKFGNHSVSATVRNNLNFDDNLGSIELDWTYPLPGNVKGFVQYFNGYGESLIDYNQYQERIGIGIKITDWL</sequence>
<dbReference type="InterPro" id="IPR036541">
    <property type="entry name" value="PLipase_A1_sf"/>
</dbReference>
<dbReference type="PANTHER" id="PTHR40457">
    <property type="entry name" value="PHOSPHOLIPASE A1"/>
    <property type="match status" value="1"/>
</dbReference>
<dbReference type="OrthoDB" id="188433at2"/>
<keyword evidence="11 20" id="KW-0732">Signal</keyword>